<reference evidence="1 2" key="1">
    <citation type="submission" date="2015-04" db="EMBL/GenBank/DDBJ databases">
        <authorList>
            <person name="Syromyatnikov M.Y."/>
            <person name="Popov V.N."/>
        </authorList>
    </citation>
    <scope>NUCLEOTIDE SEQUENCE [LARGE SCALE GENOMIC DNA]</scope>
</reference>
<gene>
    <name evidence="1" type="ORF">CLUMA_CG008774</name>
</gene>
<dbReference type="Proteomes" id="UP000183832">
    <property type="component" value="Unassembled WGS sequence"/>
</dbReference>
<evidence type="ECO:0000313" key="1">
    <source>
        <dbReference type="EMBL" id="CRK95301.1"/>
    </source>
</evidence>
<dbReference type="EMBL" id="CVRI01000041">
    <property type="protein sequence ID" value="CRK95301.1"/>
    <property type="molecule type" value="Genomic_DNA"/>
</dbReference>
<sequence length="93" mass="11347">MESVKPLSCLLDAYSASQEQQLYENLRQKIIKKKKQRQFHLKMFFIHTTTRKRCERTSCKRTLHYIHPSIQPIAEWYCVTKELKCEHPTFEWM</sequence>
<dbReference type="AlphaFoldDB" id="A0A1J1I4U6"/>
<organism evidence="1 2">
    <name type="scientific">Clunio marinus</name>
    <dbReference type="NCBI Taxonomy" id="568069"/>
    <lineage>
        <taxon>Eukaryota</taxon>
        <taxon>Metazoa</taxon>
        <taxon>Ecdysozoa</taxon>
        <taxon>Arthropoda</taxon>
        <taxon>Hexapoda</taxon>
        <taxon>Insecta</taxon>
        <taxon>Pterygota</taxon>
        <taxon>Neoptera</taxon>
        <taxon>Endopterygota</taxon>
        <taxon>Diptera</taxon>
        <taxon>Nematocera</taxon>
        <taxon>Chironomoidea</taxon>
        <taxon>Chironomidae</taxon>
        <taxon>Clunio</taxon>
    </lineage>
</organism>
<evidence type="ECO:0000313" key="2">
    <source>
        <dbReference type="Proteomes" id="UP000183832"/>
    </source>
</evidence>
<name>A0A1J1I4U6_9DIPT</name>
<keyword evidence="2" id="KW-1185">Reference proteome</keyword>
<accession>A0A1J1I4U6</accession>
<protein>
    <submittedName>
        <fullName evidence="1">CLUMA_CG008774, isoform A</fullName>
    </submittedName>
</protein>
<proteinExistence type="predicted"/>